<dbReference type="InterPro" id="IPR011035">
    <property type="entry name" value="Ribosomal_bL25/Gln-tRNA_synth"/>
</dbReference>
<reference evidence="18 19" key="1">
    <citation type="submission" date="2016-03" db="EMBL/GenBank/DDBJ databases">
        <title>Comparative genomics of Pseudogymnoascus destructans, the fungus causing white-nose syndrome of bats.</title>
        <authorList>
            <person name="Palmer J.M."/>
            <person name="Drees K.P."/>
            <person name="Foster J.T."/>
            <person name="Lindner D.L."/>
        </authorList>
    </citation>
    <scope>NUCLEOTIDE SEQUENCE [LARGE SCALE GENOMIC DNA]</scope>
    <source>
        <strain evidence="18 19">UAMH 10579</strain>
    </source>
</reference>
<evidence type="ECO:0000256" key="1">
    <source>
        <dbReference type="ARBA" id="ARBA00004496"/>
    </source>
</evidence>
<dbReference type="EC" id="6.1.1.17" evidence="3"/>
<evidence type="ECO:0000256" key="8">
    <source>
        <dbReference type="ARBA" id="ARBA00022840"/>
    </source>
</evidence>
<keyword evidence="10 13" id="KW-0030">Aminoacyl-tRNA synthetase</keyword>
<dbReference type="Pfam" id="PF20974">
    <property type="entry name" value="tRNA-synt_1c_C2"/>
    <property type="match status" value="1"/>
</dbReference>
<dbReference type="GO" id="GO:0017102">
    <property type="term" value="C:methionyl glutamyl tRNA synthetase complex"/>
    <property type="evidence" value="ECO:0007669"/>
    <property type="project" value="TreeGrafter"/>
</dbReference>
<dbReference type="PANTHER" id="PTHR43097">
    <property type="entry name" value="GLUTAMINE-TRNA LIGASE"/>
    <property type="match status" value="1"/>
</dbReference>
<gene>
    <name evidence="18" type="ORF">VE01_01155</name>
</gene>
<dbReference type="Proteomes" id="UP000091956">
    <property type="component" value="Unassembled WGS sequence"/>
</dbReference>
<organism evidence="18 19">
    <name type="scientific">Pseudogymnoascus verrucosus</name>
    <dbReference type="NCBI Taxonomy" id="342668"/>
    <lineage>
        <taxon>Eukaryota</taxon>
        <taxon>Fungi</taxon>
        <taxon>Dikarya</taxon>
        <taxon>Ascomycota</taxon>
        <taxon>Pezizomycotina</taxon>
        <taxon>Leotiomycetes</taxon>
        <taxon>Thelebolales</taxon>
        <taxon>Thelebolaceae</taxon>
        <taxon>Pseudogymnoascus</taxon>
    </lineage>
</organism>
<dbReference type="FunFam" id="2.40.240.10:FF:000004">
    <property type="entry name" value="Glutamyl-tRNA synthetase, cytoplasmic"/>
    <property type="match status" value="1"/>
</dbReference>
<dbReference type="AlphaFoldDB" id="A0A1B8GY66"/>
<evidence type="ECO:0000259" key="17">
    <source>
        <dbReference type="Pfam" id="PF20974"/>
    </source>
</evidence>
<dbReference type="GO" id="GO:0004818">
    <property type="term" value="F:glutamate-tRNA ligase activity"/>
    <property type="evidence" value="ECO:0007669"/>
    <property type="project" value="UniProtKB-EC"/>
</dbReference>
<dbReference type="EMBL" id="KV460208">
    <property type="protein sequence ID" value="OBU00774.1"/>
    <property type="molecule type" value="Genomic_DNA"/>
</dbReference>
<keyword evidence="8 13" id="KW-0067">ATP-binding</keyword>
<accession>A0A1B8GY66</accession>
<dbReference type="InterPro" id="IPR014729">
    <property type="entry name" value="Rossmann-like_a/b/a_fold"/>
</dbReference>
<keyword evidence="9 13" id="KW-0648">Protein biosynthesis</keyword>
<comment type="subcellular location">
    <subcellularLocation>
        <location evidence="1">Cytoplasm</location>
    </subcellularLocation>
</comment>
<evidence type="ECO:0000256" key="7">
    <source>
        <dbReference type="ARBA" id="ARBA00022741"/>
    </source>
</evidence>
<evidence type="ECO:0000256" key="14">
    <source>
        <dbReference type="SAM" id="MobiDB-lite"/>
    </source>
</evidence>
<sequence>MIKEDNAYADDTDQNTMRDERMTGKASARSNRTVEENIAIFEGMITGTQVENCIRAKISIDNPNKATRDPVIYRCNHTPHNRTGTLWKAYPTYDFACPLVDSPEGVTHALRTTEFADRNPQYQWFIDCFNLRRVHIWDFARLDFKRTFLSKRKLTKLVDAGRVSGWDDPRMPTIRGVLRRGITIAALRDFILKQGPSRNVTLMDWPIFWNINKKEIDSIAPRHTAVDQQKTVIATIIKRGPEKAYTEERPRHNKNSTLGTKKVAYSRQLILDQEDAKLFKQDEEITLMAWGNAIVRKINRFSLDYRSPVIDIELELHLKGDVKKTEKKITWLSTEGQSLIPAELVDFDYLLTKDKLDEDDNWEDFLTEETEFWTAAFCDANLATCRMGDIIQLERKGYFRVDAPYKDGKAAVLFNIPIGKTGYLTSCLRLSHG</sequence>
<name>A0A1B8GY66_9PEZI</name>
<dbReference type="SUPFAM" id="SSF52374">
    <property type="entry name" value="Nucleotidylyl transferase"/>
    <property type="match status" value="1"/>
</dbReference>
<evidence type="ECO:0000256" key="3">
    <source>
        <dbReference type="ARBA" id="ARBA00012835"/>
    </source>
</evidence>
<evidence type="ECO:0000259" key="15">
    <source>
        <dbReference type="Pfam" id="PF00749"/>
    </source>
</evidence>
<evidence type="ECO:0000259" key="16">
    <source>
        <dbReference type="Pfam" id="PF03950"/>
    </source>
</evidence>
<dbReference type="Gene3D" id="2.40.240.10">
    <property type="entry name" value="Ribosomal Protein L25, Chain P"/>
    <property type="match status" value="1"/>
</dbReference>
<dbReference type="RefSeq" id="XP_018134506.1">
    <property type="nucleotide sequence ID" value="XM_018270681.2"/>
</dbReference>
<dbReference type="GO" id="GO:0005829">
    <property type="term" value="C:cytosol"/>
    <property type="evidence" value="ECO:0007669"/>
    <property type="project" value="TreeGrafter"/>
</dbReference>
<evidence type="ECO:0000256" key="13">
    <source>
        <dbReference type="RuleBase" id="RU363037"/>
    </source>
</evidence>
<dbReference type="Pfam" id="PF03950">
    <property type="entry name" value="tRNA-synt_1c_C"/>
    <property type="match status" value="1"/>
</dbReference>
<feature type="domain" description="tRNA synthetases class I (E and Q) anti-codon binding" evidence="17">
    <location>
        <begin position="328"/>
        <end position="402"/>
    </location>
</feature>
<evidence type="ECO:0000256" key="10">
    <source>
        <dbReference type="ARBA" id="ARBA00023146"/>
    </source>
</evidence>
<feature type="domain" description="Glutamyl/glutaminyl-tRNA synthetase class Ib catalytic" evidence="15">
    <location>
        <begin position="1"/>
        <end position="217"/>
    </location>
</feature>
<keyword evidence="4" id="KW-0963">Cytoplasm</keyword>
<dbReference type="InterPro" id="IPR020056">
    <property type="entry name" value="Rbsml_bL25/Gln-tRNA_synth_N"/>
</dbReference>
<comment type="catalytic activity">
    <reaction evidence="12">
        <text>tRNA(Glu) + L-glutamate + ATP = L-glutamyl-tRNA(Glu) + AMP + diphosphate</text>
        <dbReference type="Rhea" id="RHEA:23540"/>
        <dbReference type="Rhea" id="RHEA-COMP:9663"/>
        <dbReference type="Rhea" id="RHEA-COMP:9680"/>
        <dbReference type="ChEBI" id="CHEBI:29985"/>
        <dbReference type="ChEBI" id="CHEBI:30616"/>
        <dbReference type="ChEBI" id="CHEBI:33019"/>
        <dbReference type="ChEBI" id="CHEBI:78442"/>
        <dbReference type="ChEBI" id="CHEBI:78520"/>
        <dbReference type="ChEBI" id="CHEBI:456215"/>
        <dbReference type="EC" id="6.1.1.17"/>
    </reaction>
</comment>
<dbReference type="InterPro" id="IPR050132">
    <property type="entry name" value="Gln/Glu-tRNA_Ligase"/>
</dbReference>
<dbReference type="FunFam" id="3.90.800.10:FF:000001">
    <property type="entry name" value="Glutamine--tRNA ligase"/>
    <property type="match status" value="1"/>
</dbReference>
<dbReference type="OrthoDB" id="10250478at2759"/>
<protein>
    <recommendedName>
        <fullName evidence="3">glutamate--tRNA ligase</fullName>
        <ecNumber evidence="3">6.1.1.17</ecNumber>
    </recommendedName>
    <alternativeName>
        <fullName evidence="11">Glutamyl-tRNA synthetase</fullName>
    </alternativeName>
</protein>
<keyword evidence="7 13" id="KW-0547">Nucleotide-binding</keyword>
<evidence type="ECO:0000313" key="18">
    <source>
        <dbReference type="EMBL" id="OBU00774.1"/>
    </source>
</evidence>
<feature type="domain" description="Glutamyl/glutaminyl-tRNA synthetase class Ib anti-codon binding" evidence="16">
    <location>
        <begin position="220"/>
        <end position="299"/>
    </location>
</feature>
<dbReference type="InterPro" id="IPR049437">
    <property type="entry name" value="tRNA-synt_1c_C2"/>
</dbReference>
<keyword evidence="19" id="KW-1185">Reference proteome</keyword>
<keyword evidence="5" id="KW-0597">Phosphoprotein</keyword>
<evidence type="ECO:0000256" key="2">
    <source>
        <dbReference type="ARBA" id="ARBA00008927"/>
    </source>
</evidence>
<dbReference type="PANTHER" id="PTHR43097:SF5">
    <property type="entry name" value="GLUTAMATE--TRNA LIGASE"/>
    <property type="match status" value="1"/>
</dbReference>
<dbReference type="STRING" id="342668.A0A1B8GY66"/>
<proteinExistence type="inferred from homology"/>
<dbReference type="FunFam" id="1.10.1160.10:FF:000001">
    <property type="entry name" value="Glutamine--tRNA ligase"/>
    <property type="match status" value="1"/>
</dbReference>
<evidence type="ECO:0000256" key="6">
    <source>
        <dbReference type="ARBA" id="ARBA00022598"/>
    </source>
</evidence>
<comment type="similarity">
    <text evidence="2">Belongs to the class-I aminoacyl-tRNA synthetase family. Glutamate--tRNA ligase type 2 subfamily.</text>
</comment>
<dbReference type="GeneID" id="28834541"/>
<evidence type="ECO:0000256" key="5">
    <source>
        <dbReference type="ARBA" id="ARBA00022553"/>
    </source>
</evidence>
<dbReference type="Pfam" id="PF00749">
    <property type="entry name" value="tRNA-synt_1c"/>
    <property type="match status" value="1"/>
</dbReference>
<dbReference type="SUPFAM" id="SSF50715">
    <property type="entry name" value="Ribosomal protein L25-like"/>
    <property type="match status" value="1"/>
</dbReference>
<keyword evidence="6 13" id="KW-0436">Ligase</keyword>
<evidence type="ECO:0000256" key="12">
    <source>
        <dbReference type="ARBA" id="ARBA00048351"/>
    </source>
</evidence>
<feature type="region of interest" description="Disordered" evidence="14">
    <location>
        <begin position="1"/>
        <end position="30"/>
    </location>
</feature>
<evidence type="ECO:0000256" key="9">
    <source>
        <dbReference type="ARBA" id="ARBA00022917"/>
    </source>
</evidence>
<dbReference type="GO" id="GO:0006424">
    <property type="term" value="P:glutamyl-tRNA aminoacylation"/>
    <property type="evidence" value="ECO:0007669"/>
    <property type="project" value="TreeGrafter"/>
</dbReference>
<evidence type="ECO:0000256" key="4">
    <source>
        <dbReference type="ARBA" id="ARBA00022490"/>
    </source>
</evidence>
<evidence type="ECO:0000313" key="19">
    <source>
        <dbReference type="Proteomes" id="UP000091956"/>
    </source>
</evidence>
<reference evidence="19" key="2">
    <citation type="journal article" date="2018" name="Nat. Commun.">
        <title>Extreme sensitivity to ultraviolet light in the fungal pathogen causing white-nose syndrome of bats.</title>
        <authorList>
            <person name="Palmer J.M."/>
            <person name="Drees K.P."/>
            <person name="Foster J.T."/>
            <person name="Lindner D.L."/>
        </authorList>
    </citation>
    <scope>NUCLEOTIDE SEQUENCE [LARGE SCALE GENOMIC DNA]</scope>
    <source>
        <strain evidence="19">UAMH 10579</strain>
    </source>
</reference>
<dbReference type="GO" id="GO:0005524">
    <property type="term" value="F:ATP binding"/>
    <property type="evidence" value="ECO:0007669"/>
    <property type="project" value="UniProtKB-KW"/>
</dbReference>
<evidence type="ECO:0000256" key="11">
    <source>
        <dbReference type="ARBA" id="ARBA00030865"/>
    </source>
</evidence>
<dbReference type="InterPro" id="IPR020059">
    <property type="entry name" value="Glu/Gln-tRNA-synth_Ib_codon-bd"/>
</dbReference>
<dbReference type="InterPro" id="IPR020058">
    <property type="entry name" value="Glu/Gln-tRNA-synth_Ib_cat-dom"/>
</dbReference>
<dbReference type="Gene3D" id="3.40.50.620">
    <property type="entry name" value="HUPs"/>
    <property type="match status" value="1"/>
</dbReference>